<evidence type="ECO:0000256" key="3">
    <source>
        <dbReference type="ARBA" id="ARBA00022676"/>
    </source>
</evidence>
<accession>A0A060BWP8</accession>
<dbReference type="SUPFAM" id="SSF53448">
    <property type="entry name" value="Nucleotide-diphospho-sugar transferases"/>
    <property type="match status" value="1"/>
</dbReference>
<evidence type="ECO:0000313" key="6">
    <source>
        <dbReference type="EMBL" id="AIA85250.1"/>
    </source>
</evidence>
<keyword evidence="3" id="KW-0328">Glycosyltransferase</keyword>
<reference evidence="6" key="1">
    <citation type="journal article" date="2013" name="Environ. Microbiol.">
        <title>Seasonally variable intestinal metagenomes of the red palm weevil (Rhynchophorus ferrugineus).</title>
        <authorList>
            <person name="Jia S."/>
            <person name="Zhang X."/>
            <person name="Zhang G."/>
            <person name="Yin A."/>
            <person name="Zhang S."/>
            <person name="Li F."/>
            <person name="Wang L."/>
            <person name="Zhao D."/>
            <person name="Yun Q."/>
            <person name="Tala"/>
            <person name="Wang J."/>
            <person name="Sun G."/>
            <person name="Baabdullah M."/>
            <person name="Yu X."/>
            <person name="Hu S."/>
            <person name="Al-Mssallem I.S."/>
            <person name="Yu J."/>
        </authorList>
    </citation>
    <scope>NUCLEOTIDE SEQUENCE</scope>
</reference>
<feature type="region of interest" description="Disordered" evidence="5">
    <location>
        <begin position="17"/>
        <end position="43"/>
    </location>
</feature>
<proteinExistence type="inferred from homology"/>
<protein>
    <submittedName>
        <fullName evidence="6">CAZy families GT2 protein</fullName>
    </submittedName>
</protein>
<evidence type="ECO:0000256" key="5">
    <source>
        <dbReference type="SAM" id="MobiDB-lite"/>
    </source>
</evidence>
<evidence type="ECO:0000256" key="2">
    <source>
        <dbReference type="ARBA" id="ARBA00006739"/>
    </source>
</evidence>
<name>A0A060BWP8_9ACTN</name>
<dbReference type="PANTHER" id="PTHR43179:SF12">
    <property type="entry name" value="GALACTOFURANOSYLTRANSFERASE GLFT2"/>
    <property type="match status" value="1"/>
</dbReference>
<dbReference type="GO" id="GO:0016757">
    <property type="term" value="F:glycosyltransferase activity"/>
    <property type="evidence" value="ECO:0007669"/>
    <property type="project" value="UniProtKB-KW"/>
</dbReference>
<dbReference type="InterPro" id="IPR029044">
    <property type="entry name" value="Nucleotide-diphossugar_trans"/>
</dbReference>
<dbReference type="AlphaFoldDB" id="A0A060BWP8"/>
<dbReference type="PANTHER" id="PTHR43179">
    <property type="entry name" value="RHAMNOSYLTRANSFERASE WBBL"/>
    <property type="match status" value="1"/>
</dbReference>
<dbReference type="EMBL" id="KF117991">
    <property type="protein sequence ID" value="AIA85250.1"/>
    <property type="molecule type" value="Genomic_DNA"/>
</dbReference>
<comment type="pathway">
    <text evidence="1">Cell wall biogenesis; cell wall polysaccharide biosynthesis.</text>
</comment>
<dbReference type="Gene3D" id="3.90.550.10">
    <property type="entry name" value="Spore Coat Polysaccharide Biosynthesis Protein SpsA, Chain A"/>
    <property type="match status" value="1"/>
</dbReference>
<sequence length="173" mass="18494">STDDCEPTRTTLAALLTEAAGAATGGRRAGVAAPRRRNRPDRIQEVGQSISVTGSRLTASDPDEIDQQQFESQQVLGGSTAGLLVRGDVLEQLGGLRADLPHREGLDLCWRARDLGERVVTAPRGTVHHRRAGFSGVREATYDEHPDAADRLAGMRLVASRSRHPRLAGAGLT</sequence>
<comment type="similarity">
    <text evidence="2">Belongs to the glycosyltransferase 2 family.</text>
</comment>
<feature type="non-terminal residue" evidence="6">
    <location>
        <position position="1"/>
    </location>
</feature>
<feature type="non-terminal residue" evidence="6">
    <location>
        <position position="173"/>
    </location>
</feature>
<evidence type="ECO:0000256" key="1">
    <source>
        <dbReference type="ARBA" id="ARBA00004776"/>
    </source>
</evidence>
<organism evidence="6">
    <name type="scientific">uncultured Propionibacterium sp</name>
    <dbReference type="NCBI Taxonomy" id="218066"/>
    <lineage>
        <taxon>Bacteria</taxon>
        <taxon>Bacillati</taxon>
        <taxon>Actinomycetota</taxon>
        <taxon>Actinomycetes</taxon>
        <taxon>Propionibacteriales</taxon>
        <taxon>Propionibacteriaceae</taxon>
        <taxon>Propionibacterium</taxon>
        <taxon>environmental samples</taxon>
    </lineage>
</organism>
<keyword evidence="4" id="KW-0808">Transferase</keyword>
<evidence type="ECO:0000256" key="4">
    <source>
        <dbReference type="ARBA" id="ARBA00022679"/>
    </source>
</evidence>